<dbReference type="InterPro" id="IPR052145">
    <property type="entry name" value="Mediator/Homeobox_domain"/>
</dbReference>
<organism evidence="2 3">
    <name type="scientific">Volvox africanus</name>
    <dbReference type="NCBI Taxonomy" id="51714"/>
    <lineage>
        <taxon>Eukaryota</taxon>
        <taxon>Viridiplantae</taxon>
        <taxon>Chlorophyta</taxon>
        <taxon>core chlorophytes</taxon>
        <taxon>Chlorophyceae</taxon>
        <taxon>CS clade</taxon>
        <taxon>Chlamydomonadales</taxon>
        <taxon>Volvocaceae</taxon>
        <taxon>Volvox</taxon>
    </lineage>
</organism>
<comment type="caution">
    <text evidence="2">The sequence shown here is derived from an EMBL/GenBank/DDBJ whole genome shotgun (WGS) entry which is preliminary data.</text>
</comment>
<dbReference type="EMBL" id="BNCO01000015">
    <property type="protein sequence ID" value="GIL53547.1"/>
    <property type="molecule type" value="Genomic_DNA"/>
</dbReference>
<keyword evidence="3" id="KW-1185">Reference proteome</keyword>
<dbReference type="Proteomes" id="UP000747399">
    <property type="component" value="Unassembled WGS sequence"/>
</dbReference>
<dbReference type="AlphaFoldDB" id="A0A8J4B3Y5"/>
<evidence type="ECO:0000313" key="3">
    <source>
        <dbReference type="Proteomes" id="UP000747399"/>
    </source>
</evidence>
<protein>
    <submittedName>
        <fullName evidence="2">Uncharacterized protein</fullName>
    </submittedName>
</protein>
<feature type="region of interest" description="Disordered" evidence="1">
    <location>
        <begin position="240"/>
        <end position="345"/>
    </location>
</feature>
<proteinExistence type="predicted"/>
<feature type="compositionally biased region" description="Basic and acidic residues" evidence="1">
    <location>
        <begin position="268"/>
        <end position="279"/>
    </location>
</feature>
<reference evidence="2" key="1">
    <citation type="journal article" date="2021" name="Proc. Natl. Acad. Sci. U.S.A.">
        <title>Three genomes in the algal genus Volvox reveal the fate of a haploid sex-determining region after a transition to homothallism.</title>
        <authorList>
            <person name="Yamamoto K."/>
            <person name="Hamaji T."/>
            <person name="Kawai-Toyooka H."/>
            <person name="Matsuzaki R."/>
            <person name="Takahashi F."/>
            <person name="Nishimura Y."/>
            <person name="Kawachi M."/>
            <person name="Noguchi H."/>
            <person name="Minakuchi Y."/>
            <person name="Umen J.G."/>
            <person name="Toyoda A."/>
            <person name="Nozaki H."/>
        </authorList>
    </citation>
    <scope>NUCLEOTIDE SEQUENCE</scope>
    <source>
        <strain evidence="2">NIES-3780</strain>
    </source>
</reference>
<feature type="compositionally biased region" description="Pro residues" evidence="1">
    <location>
        <begin position="251"/>
        <end position="260"/>
    </location>
</feature>
<dbReference type="PANTHER" id="PTHR24330">
    <property type="entry name" value="HOMEOBOX PROTEIN BARH-LIKE"/>
    <property type="match status" value="1"/>
</dbReference>
<sequence length="654" mass="70312">MPTTAEPSDPPGDPEEPELLLWRRFSLSQYLSALPVRWRRFVGLFHYTLVARPSNDPSLGLQGWRSGALRRWELKFPVLTVFDAPGQAAPDEGFNEWPLFDIFKIDLRDRPSWSAYLASLRRADRWNVKTRTKLFQLYESEGKLTCQVVRMGPQAFMTQWQQRPVAAPLPAVAAAISCHPSGGGADLGTTWRPKSASIAIGEQQAIDFTPAVSLIDPRVSDEAQPTGILTAATAPTSALAAPTSSASLHPLTPPQPPSLPLPQDWVAEEQKEPHQERQQSDFPPKPLPDQAQKWSRKQQHQKQQQQLPQQQQQQQQQRQQQQSRVTTKPLKHGKRRANSAPGNEVLAPPKLVFATPGSVSEADVLLAQMWNLYEQTGTRNGFVECYREQFERLVREAPNIHAVVVREGGSGSGPLLAFGLLLPQRESLQVLYIGMAYDNPLVRQSSCYFQILSVGLQAALAHNESVRQRSVAAAAAADGGKAFSGSDRAADAAVADVAHTDMRQGFIAGGGGSGGGGGGSGSGSDGGGGGGGSGSGSCSGGRTQSEGAAPIMAAVAPTLNAHAEGTVASFANVWLPPPPPPSAPPPPHPLLLGPRVGLIDWLDLGPGRRFVKEHLGAVGHPVSMYTRGIGPIAQLMSRSLLNRHFSPRAYVNDP</sequence>
<gene>
    <name evidence="2" type="ORF">Vafri_9128</name>
</gene>
<feature type="region of interest" description="Disordered" evidence="1">
    <location>
        <begin position="506"/>
        <end position="544"/>
    </location>
</feature>
<feature type="compositionally biased region" description="Low complexity" evidence="1">
    <location>
        <begin position="240"/>
        <end position="250"/>
    </location>
</feature>
<evidence type="ECO:0000313" key="2">
    <source>
        <dbReference type="EMBL" id="GIL53547.1"/>
    </source>
</evidence>
<name>A0A8J4B3Y5_9CHLO</name>
<feature type="compositionally biased region" description="Low complexity" evidence="1">
    <location>
        <begin position="301"/>
        <end position="322"/>
    </location>
</feature>
<dbReference type="PANTHER" id="PTHR24330:SF19">
    <property type="entry name" value="MEDIATOR OF RNA POLYMERASE II TRANSCRIPTION SUBUNIT 29"/>
    <property type="match status" value="1"/>
</dbReference>
<accession>A0A8J4B3Y5</accession>
<feature type="compositionally biased region" description="Gly residues" evidence="1">
    <location>
        <begin position="507"/>
        <end position="539"/>
    </location>
</feature>
<evidence type="ECO:0000256" key="1">
    <source>
        <dbReference type="SAM" id="MobiDB-lite"/>
    </source>
</evidence>